<dbReference type="InterPro" id="IPR048395">
    <property type="entry name" value="Glyco_hydro_31_C"/>
</dbReference>
<dbReference type="PANTHER" id="PTHR22762">
    <property type="entry name" value="ALPHA-GLUCOSIDASE"/>
    <property type="match status" value="1"/>
</dbReference>
<name>A0A4Y9YFK8_9APHY</name>
<feature type="compositionally biased region" description="Basic residues" evidence="10">
    <location>
        <begin position="1075"/>
        <end position="1089"/>
    </location>
</feature>
<dbReference type="InterPro" id="IPR000322">
    <property type="entry name" value="Glyco_hydro_31_TIM"/>
</dbReference>
<feature type="compositionally biased region" description="Basic and acidic residues" evidence="10">
    <location>
        <begin position="1064"/>
        <end position="1074"/>
    </location>
</feature>
<comment type="subcellular location">
    <subcellularLocation>
        <location evidence="1">Endoplasmic reticulum</location>
    </subcellularLocation>
</comment>
<evidence type="ECO:0000256" key="3">
    <source>
        <dbReference type="ARBA" id="ARBA00007806"/>
    </source>
</evidence>
<evidence type="ECO:0000256" key="2">
    <source>
        <dbReference type="ARBA" id="ARBA00004833"/>
    </source>
</evidence>
<dbReference type="Pfam" id="PF13802">
    <property type="entry name" value="Gal_mutarotas_2"/>
    <property type="match status" value="1"/>
</dbReference>
<evidence type="ECO:0000313" key="16">
    <source>
        <dbReference type="Proteomes" id="UP000298390"/>
    </source>
</evidence>
<proteinExistence type="inferred from homology"/>
<dbReference type="Pfam" id="PF21365">
    <property type="entry name" value="Glyco_hydro_31_3rd"/>
    <property type="match status" value="1"/>
</dbReference>
<feature type="domain" description="Glycosyl hydrolase family 31 C-terminal" evidence="14">
    <location>
        <begin position="713"/>
        <end position="804"/>
    </location>
</feature>
<dbReference type="GO" id="GO:0090599">
    <property type="term" value="F:alpha-glucosidase activity"/>
    <property type="evidence" value="ECO:0007669"/>
    <property type="project" value="TreeGrafter"/>
</dbReference>
<feature type="domain" description="Glycoside hydrolase family 31 N-terminal" evidence="13">
    <location>
        <begin position="85"/>
        <end position="323"/>
    </location>
</feature>
<dbReference type="InterPro" id="IPR025887">
    <property type="entry name" value="Glyco_hydro_31_N_dom"/>
</dbReference>
<evidence type="ECO:0000256" key="6">
    <source>
        <dbReference type="ARBA" id="ARBA00022824"/>
    </source>
</evidence>
<feature type="compositionally biased region" description="Low complexity" evidence="10">
    <location>
        <begin position="1149"/>
        <end position="1166"/>
    </location>
</feature>
<comment type="caution">
    <text evidence="15">The sequence shown here is derived from an EMBL/GenBank/DDBJ whole genome shotgun (WGS) entry which is preliminary data.</text>
</comment>
<dbReference type="AlphaFoldDB" id="A0A4Y9YFK8"/>
<dbReference type="GO" id="GO:0017177">
    <property type="term" value="C:glucosidase II complex"/>
    <property type="evidence" value="ECO:0007669"/>
    <property type="project" value="TreeGrafter"/>
</dbReference>
<dbReference type="GO" id="GO:0005975">
    <property type="term" value="P:carbohydrate metabolic process"/>
    <property type="evidence" value="ECO:0007669"/>
    <property type="project" value="InterPro"/>
</dbReference>
<comment type="pathway">
    <text evidence="2">Glycan metabolism; N-glycan metabolism.</text>
</comment>
<feature type="signal peptide" evidence="11">
    <location>
        <begin position="1"/>
        <end position="18"/>
    </location>
</feature>
<comment type="similarity">
    <text evidence="3">Belongs to the glycosyl hydrolase 31 family.</text>
</comment>
<dbReference type="Proteomes" id="UP000298390">
    <property type="component" value="Unassembled WGS sequence"/>
</dbReference>
<evidence type="ECO:0000259" key="14">
    <source>
        <dbReference type="Pfam" id="PF21365"/>
    </source>
</evidence>
<accession>A0A4Y9YFK8</accession>
<evidence type="ECO:0000313" key="15">
    <source>
        <dbReference type="EMBL" id="TFY61346.1"/>
    </source>
</evidence>
<feature type="chain" id="PRO_5021505865" description="Glucosidase II subunit alpha" evidence="11">
    <location>
        <begin position="19"/>
        <end position="1218"/>
    </location>
</feature>
<evidence type="ECO:0000256" key="4">
    <source>
        <dbReference type="ARBA" id="ARBA00022729"/>
    </source>
</evidence>
<dbReference type="Gene3D" id="2.60.40.1760">
    <property type="entry name" value="glycosyl hydrolase (family 31)"/>
    <property type="match status" value="1"/>
</dbReference>
<keyword evidence="6" id="KW-0256">Endoplasmic reticulum</keyword>
<keyword evidence="8" id="KW-0326">Glycosidase</keyword>
<protein>
    <recommendedName>
        <fullName evidence="9">Glucosidase II subunit alpha</fullName>
    </recommendedName>
</protein>
<keyword evidence="5" id="KW-0378">Hydrolase</keyword>
<dbReference type="Gene3D" id="2.60.40.1180">
    <property type="entry name" value="Golgi alpha-mannosidase II"/>
    <property type="match status" value="2"/>
</dbReference>
<dbReference type="InterPro" id="IPR011013">
    <property type="entry name" value="Gal_mutarotase_sf_dom"/>
</dbReference>
<reference evidence="15 16" key="1">
    <citation type="submission" date="2019-01" db="EMBL/GenBank/DDBJ databases">
        <title>Genome sequencing of the rare red list fungi Fomitopsis rosea.</title>
        <authorList>
            <person name="Buettner E."/>
            <person name="Kellner H."/>
        </authorList>
    </citation>
    <scope>NUCLEOTIDE SEQUENCE [LARGE SCALE GENOMIC DNA]</scope>
    <source>
        <strain evidence="15 16">DSM 105464</strain>
    </source>
</reference>
<evidence type="ECO:0000256" key="5">
    <source>
        <dbReference type="ARBA" id="ARBA00022801"/>
    </source>
</evidence>
<evidence type="ECO:0000256" key="9">
    <source>
        <dbReference type="ARBA" id="ARBA00042895"/>
    </source>
</evidence>
<keyword evidence="7" id="KW-0325">Glycoprotein</keyword>
<evidence type="ECO:0000256" key="7">
    <source>
        <dbReference type="ARBA" id="ARBA00023180"/>
    </source>
</evidence>
<evidence type="ECO:0000256" key="8">
    <source>
        <dbReference type="ARBA" id="ARBA00023295"/>
    </source>
</evidence>
<gene>
    <name evidence="15" type="ORF">EVJ58_g4563</name>
</gene>
<dbReference type="GO" id="GO:0030246">
    <property type="term" value="F:carbohydrate binding"/>
    <property type="evidence" value="ECO:0007669"/>
    <property type="project" value="InterPro"/>
</dbReference>
<dbReference type="InterPro" id="IPR013780">
    <property type="entry name" value="Glyco_hydro_b"/>
</dbReference>
<dbReference type="SUPFAM" id="SSF74650">
    <property type="entry name" value="Galactose mutarotase-like"/>
    <property type="match status" value="1"/>
</dbReference>
<evidence type="ECO:0000259" key="13">
    <source>
        <dbReference type="Pfam" id="PF13802"/>
    </source>
</evidence>
<dbReference type="Gene3D" id="3.20.20.80">
    <property type="entry name" value="Glycosidases"/>
    <property type="match status" value="2"/>
</dbReference>
<dbReference type="InterPro" id="IPR017853">
    <property type="entry name" value="GH"/>
</dbReference>
<evidence type="ECO:0000256" key="11">
    <source>
        <dbReference type="SAM" id="SignalP"/>
    </source>
</evidence>
<organism evidence="15 16">
    <name type="scientific">Rhodofomes roseus</name>
    <dbReference type="NCBI Taxonomy" id="34475"/>
    <lineage>
        <taxon>Eukaryota</taxon>
        <taxon>Fungi</taxon>
        <taxon>Dikarya</taxon>
        <taxon>Basidiomycota</taxon>
        <taxon>Agaricomycotina</taxon>
        <taxon>Agaricomycetes</taxon>
        <taxon>Polyporales</taxon>
        <taxon>Rhodofomes</taxon>
    </lineage>
</organism>
<evidence type="ECO:0000259" key="12">
    <source>
        <dbReference type="Pfam" id="PF01055"/>
    </source>
</evidence>
<dbReference type="STRING" id="34475.A0A4Y9YFK8"/>
<dbReference type="CDD" id="cd06603">
    <property type="entry name" value="GH31_GANC_GANAB_alpha"/>
    <property type="match status" value="1"/>
</dbReference>
<dbReference type="PANTHER" id="PTHR22762:SF54">
    <property type="entry name" value="BCDNA.GH04962"/>
    <property type="match status" value="1"/>
</dbReference>
<dbReference type="SUPFAM" id="SSF51011">
    <property type="entry name" value="Glycosyl hydrolase domain"/>
    <property type="match status" value="1"/>
</dbReference>
<sequence>MRAFSSLLLLAILPTSLAVKSQDFKTCSQAGFCRRGRALSARAQESQSWRSPYSVDPSSIAVSPEQASFVAAVKSSLYPDVKFSLDVRVHDDGVVRVRMDEVDGLRKRYDEAASWALIAEPTISPDVKWAVGKKELRATYGPKKDIEVVVSYDPLTVTLYRGGKPQVVLNGRGLLHMEHFRTKAASEEKAPVEAPAEDSQVVMQVNNRAWFEGEEEDGFWEEKFGSWTDSKPKGPESLFIDITFPKHGHVYGIPQHATNLDLPTTTGDDAHFSDPYRLFNADVFEYNADSPMSLYGSIPFMHAHSTESTVAIFNAVASESWIDIGHSSATSTETHWMSESGILDVFIMPGPTPTDVFAQYSRLTGAPALPAHWALAYHQCRWNYISSDDVREVQKRFDEEDMPVDVFWLDIEYAEEHKYFIWDKKTFPDPVDMSHDVEAIGRKMVVIIDPHLKRTEDYPVYKEAKDLDVLVKTPGGENNYEGWCWSGSSAWIDFFNPSSWDWWTSLFKTEPGETWSWTESTVDTYIWNDMNEPSIFNGPEISMPRDNIHHGGWEHRDVHNINGMLLHNLTAQAVMMRTDPPRRPFVLTRSFYAGSQRFGAMWTGDNLGTWEHMTAGVKMVLANNVGGFSFAGSSRPADVGGFFGNPEPEMLVRWYGVGIFSPFFRAHAHIDTKRREPYLLDEPYKSILRSFLRLRYSLLPVWYTAFRETSVTGLPVLRPHWVMFPKDEGGFSLDDQYFLGSSGLLVKPITQKGVTETSVYLPEDQVYYDYFTYEAYRGAPKGKSVTVPAALDKVPFLIRGGSIVPTRERPRRSSVLMKHDPFTLRVALDTKGTAKGELYLDDGETFSHHDGKFIWREFVVGKQSKGLLIRSTDLAAQKPGEAVNGVALPTYNGANEFANDMATVRVERVVVFGLSAKPKSVQGGGKELHWEYTPGVASNTKKQGTASVLVIKDPGVGVSSDWEIVVQTLYARFHDDRRCVFTFELPQTNGQWMSATSVEQARVPMVAVAPALHSRPSLTVAMQEPLNSTTPSQHLQDREGRGGPVHGAEEAPEDVASDKGPPVPEKDFKTDRLARSRTHSKQHSAKHARSAPGSQDGGRADNVRAWLMLVGREDEDGWFVLERVTDQGGRGRRCSVESTTATLVAEPTGNDGADAAGSSAPSSNADVGPGRQYDPSWRHAWYVSAPGWPKFKDADHSKPSLLGRAKKAARTLSFGHKA</sequence>
<keyword evidence="4 11" id="KW-0732">Signal</keyword>
<dbReference type="EMBL" id="SEKV01000211">
    <property type="protein sequence ID" value="TFY61346.1"/>
    <property type="molecule type" value="Genomic_DNA"/>
</dbReference>
<feature type="region of interest" description="Disordered" evidence="10">
    <location>
        <begin position="1026"/>
        <end position="1099"/>
    </location>
</feature>
<dbReference type="Pfam" id="PF01055">
    <property type="entry name" value="Glyco_hydro_31_2nd"/>
    <property type="match status" value="1"/>
</dbReference>
<dbReference type="SUPFAM" id="SSF51445">
    <property type="entry name" value="(Trans)glycosidases"/>
    <property type="match status" value="1"/>
</dbReference>
<dbReference type="CDD" id="cd14752">
    <property type="entry name" value="GH31_N"/>
    <property type="match status" value="1"/>
</dbReference>
<evidence type="ECO:0000256" key="10">
    <source>
        <dbReference type="SAM" id="MobiDB-lite"/>
    </source>
</evidence>
<feature type="region of interest" description="Disordered" evidence="10">
    <location>
        <begin position="1145"/>
        <end position="1171"/>
    </location>
</feature>
<evidence type="ECO:0000256" key="1">
    <source>
        <dbReference type="ARBA" id="ARBA00004240"/>
    </source>
</evidence>
<feature type="domain" description="Glycoside hydrolase family 31 TIM barrel" evidence="12">
    <location>
        <begin position="367"/>
        <end position="705"/>
    </location>
</feature>
<dbReference type="GO" id="GO:0006491">
    <property type="term" value="P:N-glycan processing"/>
    <property type="evidence" value="ECO:0007669"/>
    <property type="project" value="TreeGrafter"/>
</dbReference>